<feature type="signal peptide" evidence="1">
    <location>
        <begin position="1"/>
        <end position="21"/>
    </location>
</feature>
<evidence type="ECO:0000313" key="3">
    <source>
        <dbReference type="EMBL" id="GFH07208.1"/>
    </source>
</evidence>
<protein>
    <submittedName>
        <fullName evidence="3">Abhydrolase_2 domain-containing protein</fullName>
    </submittedName>
</protein>
<dbReference type="EMBL" id="BLLF01000080">
    <property type="protein sequence ID" value="GFH07208.1"/>
    <property type="molecule type" value="Genomic_DNA"/>
</dbReference>
<evidence type="ECO:0000313" key="4">
    <source>
        <dbReference type="Proteomes" id="UP000485058"/>
    </source>
</evidence>
<dbReference type="SUPFAM" id="SSF53474">
    <property type="entry name" value="alpha/beta-Hydrolases"/>
    <property type="match status" value="1"/>
</dbReference>
<keyword evidence="1" id="KW-0732">Signal</keyword>
<evidence type="ECO:0000256" key="1">
    <source>
        <dbReference type="SAM" id="SignalP"/>
    </source>
</evidence>
<sequence length="159" mass="17068">ERGAATHQLVAACLPAALSAAGWSYSGSADGLDTNLLLLFHGLGDRHTPFAALDAKLALPQTASLALGGPLEVPESDGGRAWFVTHEEEGWEPIQPRPGETRRLRSLDRTTRLISDLLSRLVDSGRWRYNQLSLFGFSQGGTLALEVARQHRGSQALAG</sequence>
<keyword evidence="3" id="KW-0378">Hydrolase</keyword>
<dbReference type="AlphaFoldDB" id="A0A699YH21"/>
<dbReference type="GO" id="GO:0016787">
    <property type="term" value="F:hydrolase activity"/>
    <property type="evidence" value="ECO:0007669"/>
    <property type="project" value="UniProtKB-KW"/>
</dbReference>
<feature type="chain" id="PRO_5025684987" evidence="1">
    <location>
        <begin position="22"/>
        <end position="159"/>
    </location>
</feature>
<dbReference type="Proteomes" id="UP000485058">
    <property type="component" value="Unassembled WGS sequence"/>
</dbReference>
<feature type="non-terminal residue" evidence="3">
    <location>
        <position position="1"/>
    </location>
</feature>
<organism evidence="3 4">
    <name type="scientific">Haematococcus lacustris</name>
    <name type="common">Green alga</name>
    <name type="synonym">Haematococcus pluvialis</name>
    <dbReference type="NCBI Taxonomy" id="44745"/>
    <lineage>
        <taxon>Eukaryota</taxon>
        <taxon>Viridiplantae</taxon>
        <taxon>Chlorophyta</taxon>
        <taxon>core chlorophytes</taxon>
        <taxon>Chlorophyceae</taxon>
        <taxon>CS clade</taxon>
        <taxon>Chlamydomonadales</taxon>
        <taxon>Haematococcaceae</taxon>
        <taxon>Haematococcus</taxon>
    </lineage>
</organism>
<comment type="caution">
    <text evidence="3">The sequence shown here is derived from an EMBL/GenBank/DDBJ whole genome shotgun (WGS) entry which is preliminary data.</text>
</comment>
<name>A0A699YH21_HAELA</name>
<dbReference type="InterPro" id="IPR003140">
    <property type="entry name" value="PLipase/COase/thioEstase"/>
</dbReference>
<proteinExistence type="predicted"/>
<reference evidence="3 4" key="1">
    <citation type="submission" date="2020-02" db="EMBL/GenBank/DDBJ databases">
        <title>Draft genome sequence of Haematococcus lacustris strain NIES-144.</title>
        <authorList>
            <person name="Morimoto D."/>
            <person name="Nakagawa S."/>
            <person name="Yoshida T."/>
            <person name="Sawayama S."/>
        </authorList>
    </citation>
    <scope>NUCLEOTIDE SEQUENCE [LARGE SCALE GENOMIC DNA]</scope>
    <source>
        <strain evidence="3 4">NIES-144</strain>
    </source>
</reference>
<gene>
    <name evidence="3" type="ORF">HaLaN_01977</name>
</gene>
<dbReference type="Pfam" id="PF02230">
    <property type="entry name" value="Abhydrolase_2"/>
    <property type="match status" value="1"/>
</dbReference>
<accession>A0A699YH21</accession>
<evidence type="ECO:0000259" key="2">
    <source>
        <dbReference type="Pfam" id="PF02230"/>
    </source>
</evidence>
<feature type="domain" description="Phospholipase/carboxylesterase/thioesterase" evidence="2">
    <location>
        <begin position="33"/>
        <end position="151"/>
    </location>
</feature>
<keyword evidence="4" id="KW-1185">Reference proteome</keyword>
<dbReference type="InterPro" id="IPR029058">
    <property type="entry name" value="AB_hydrolase_fold"/>
</dbReference>
<dbReference type="Gene3D" id="3.40.50.1820">
    <property type="entry name" value="alpha/beta hydrolase"/>
    <property type="match status" value="1"/>
</dbReference>